<evidence type="ECO:0008006" key="3">
    <source>
        <dbReference type="Google" id="ProtNLM"/>
    </source>
</evidence>
<dbReference type="EMBL" id="CP137641">
    <property type="protein sequence ID" value="WOX56556.1"/>
    <property type="molecule type" value="Genomic_DNA"/>
</dbReference>
<proteinExistence type="predicted"/>
<name>A0ABD8AAJ5_9EURY</name>
<sequence>MSLPPLFRKYLSVLESSVTGRDSEELLSLREWVREAAAADNRPEKVQTLAGIGIACTYGSHTAGVWIGYIRDPSSVSPASVGRIPCCPGRGDYSSLFTVKEPVLRPELSVSNIGSGYAAAFSTCCREIGDEAAEALAGYIGNDDVAVLDAAVHRCVSEYAGSGMQPFADEFLSRVDACCKRRKCSA</sequence>
<reference evidence="1 2" key="1">
    <citation type="submission" date="2023-10" db="EMBL/GenBank/DDBJ databases">
        <title>The complete genome sequence of Methanoculleus palmolei DSM 4273.</title>
        <authorList>
            <person name="Lai S.-J."/>
            <person name="You Y.-T."/>
            <person name="Chen S.-C."/>
        </authorList>
    </citation>
    <scope>NUCLEOTIDE SEQUENCE [LARGE SCALE GENOMIC DNA]</scope>
    <source>
        <strain evidence="1 2">DSM 4273</strain>
    </source>
</reference>
<protein>
    <recommendedName>
        <fullName evidence="3">MmgE/PrpD family protein</fullName>
    </recommendedName>
</protein>
<gene>
    <name evidence="1" type="ORF">R6Y95_04275</name>
</gene>
<evidence type="ECO:0000313" key="1">
    <source>
        <dbReference type="EMBL" id="WOX56556.1"/>
    </source>
</evidence>
<accession>A0ABD8AAJ5</accession>
<organism evidence="1 2">
    <name type="scientific">Methanoculleus palmolei</name>
    <dbReference type="NCBI Taxonomy" id="72612"/>
    <lineage>
        <taxon>Archaea</taxon>
        <taxon>Methanobacteriati</taxon>
        <taxon>Methanobacteriota</taxon>
        <taxon>Stenosarchaea group</taxon>
        <taxon>Methanomicrobia</taxon>
        <taxon>Methanomicrobiales</taxon>
        <taxon>Methanomicrobiaceae</taxon>
        <taxon>Methanoculleus</taxon>
    </lineage>
</organism>
<dbReference type="AlphaFoldDB" id="A0ABD8AAJ5"/>
<keyword evidence="2" id="KW-1185">Reference proteome</keyword>
<evidence type="ECO:0000313" key="2">
    <source>
        <dbReference type="Proteomes" id="UP001626603"/>
    </source>
</evidence>
<dbReference type="Proteomes" id="UP001626603">
    <property type="component" value="Chromosome"/>
</dbReference>